<dbReference type="AlphaFoldDB" id="A0A371D2Z7"/>
<dbReference type="Proteomes" id="UP000256964">
    <property type="component" value="Unassembled WGS sequence"/>
</dbReference>
<evidence type="ECO:0000313" key="1">
    <source>
        <dbReference type="EMBL" id="RDX46904.1"/>
    </source>
</evidence>
<sequence length="370" mass="41740">MLDTLPSEIISMAAFFACTDGGFTGGSLARISRHIRDATRVARFYTVALAEDPKQVTDFLACYRSEVSRVHNNRPRVRHLFLSLFGRSTAFRLEHFQLEMGAARSGGDRRQAMFAALAQFSRDQNNDSEQYAHVVPTLMEEVAPDLYTLALLQSKFYTLPTAIVEFTALKELILVGGDPRFRRFNKLGRGDSGEPQPPLYPSLRRLHHILQLQLAIRDDVDFEPWSKHAPNLTHLRVSRLHQTPPVTIDTLIRSYSKVSDDQVLFPHLEAVLIQPKAAPREDDHLIVHLVSNHTVEAHATMMERLEAGMAQTRVETTILNDWVDSDVSVSQDIFGDTAQKVRDEWHDRVVGGAGCWLESLPTLKVVRPGE</sequence>
<name>A0A371D2Z7_9APHY</name>
<proteinExistence type="predicted"/>
<reference evidence="1 2" key="1">
    <citation type="journal article" date="2018" name="Biotechnol. Biofuels">
        <title>Integrative visual omics of the white-rot fungus Polyporus brumalis exposes the biotechnological potential of its oxidative enzymes for delignifying raw plant biomass.</title>
        <authorList>
            <person name="Miyauchi S."/>
            <person name="Rancon A."/>
            <person name="Drula E."/>
            <person name="Hage H."/>
            <person name="Chaduli D."/>
            <person name="Favel A."/>
            <person name="Grisel S."/>
            <person name="Henrissat B."/>
            <person name="Herpoel-Gimbert I."/>
            <person name="Ruiz-Duenas F.J."/>
            <person name="Chevret D."/>
            <person name="Hainaut M."/>
            <person name="Lin J."/>
            <person name="Wang M."/>
            <person name="Pangilinan J."/>
            <person name="Lipzen A."/>
            <person name="Lesage-Meessen L."/>
            <person name="Navarro D."/>
            <person name="Riley R."/>
            <person name="Grigoriev I.V."/>
            <person name="Zhou S."/>
            <person name="Raouche S."/>
            <person name="Rosso M.N."/>
        </authorList>
    </citation>
    <scope>NUCLEOTIDE SEQUENCE [LARGE SCALE GENOMIC DNA]</scope>
    <source>
        <strain evidence="1 2">BRFM 1820</strain>
    </source>
</reference>
<protein>
    <recommendedName>
        <fullName evidence="3">F-box domain-containing protein</fullName>
    </recommendedName>
</protein>
<keyword evidence="2" id="KW-1185">Reference proteome</keyword>
<evidence type="ECO:0000313" key="2">
    <source>
        <dbReference type="Proteomes" id="UP000256964"/>
    </source>
</evidence>
<evidence type="ECO:0008006" key="3">
    <source>
        <dbReference type="Google" id="ProtNLM"/>
    </source>
</evidence>
<organism evidence="1 2">
    <name type="scientific">Lentinus brumalis</name>
    <dbReference type="NCBI Taxonomy" id="2498619"/>
    <lineage>
        <taxon>Eukaryota</taxon>
        <taxon>Fungi</taxon>
        <taxon>Dikarya</taxon>
        <taxon>Basidiomycota</taxon>
        <taxon>Agaricomycotina</taxon>
        <taxon>Agaricomycetes</taxon>
        <taxon>Polyporales</taxon>
        <taxon>Polyporaceae</taxon>
        <taxon>Lentinus</taxon>
    </lineage>
</organism>
<accession>A0A371D2Z7</accession>
<dbReference type="EMBL" id="KZ857423">
    <property type="protein sequence ID" value="RDX46904.1"/>
    <property type="molecule type" value="Genomic_DNA"/>
</dbReference>
<dbReference type="OrthoDB" id="10527205at2759"/>
<gene>
    <name evidence="1" type="ORF">OH76DRAFT_807329</name>
</gene>